<dbReference type="GO" id="GO:0046872">
    <property type="term" value="F:metal ion binding"/>
    <property type="evidence" value="ECO:0007669"/>
    <property type="project" value="UniProtKB-KW"/>
</dbReference>
<dbReference type="InterPro" id="IPR036676">
    <property type="entry name" value="PurM-like_C_sf"/>
</dbReference>
<dbReference type="GO" id="GO:0005737">
    <property type="term" value="C:cytoplasm"/>
    <property type="evidence" value="ECO:0007669"/>
    <property type="project" value="TreeGrafter"/>
</dbReference>
<dbReference type="PANTHER" id="PTHR10256:SF0">
    <property type="entry name" value="INACTIVE SELENIDE, WATER DIKINASE-LIKE PROTEIN-RELATED"/>
    <property type="match status" value="1"/>
</dbReference>
<dbReference type="FunFam" id="3.90.650.10:FF:000004">
    <property type="entry name" value="Selenide, water dikinase"/>
    <property type="match status" value="1"/>
</dbReference>
<dbReference type="SUPFAM" id="SSF56042">
    <property type="entry name" value="PurM C-terminal domain-like"/>
    <property type="match status" value="1"/>
</dbReference>
<dbReference type="Pfam" id="PF02769">
    <property type="entry name" value="AIRS_C"/>
    <property type="match status" value="1"/>
</dbReference>
<dbReference type="InterPro" id="IPR004536">
    <property type="entry name" value="SPS/SelD"/>
</dbReference>
<organism evidence="11">
    <name type="scientific">marine metagenome</name>
    <dbReference type="NCBI Taxonomy" id="408172"/>
    <lineage>
        <taxon>unclassified sequences</taxon>
        <taxon>metagenomes</taxon>
        <taxon>ecological metagenomes</taxon>
    </lineage>
</organism>
<feature type="domain" description="PurM-like C-terminal" evidence="10">
    <location>
        <begin position="139"/>
        <end position="313"/>
    </location>
</feature>
<dbReference type="InterPro" id="IPR036921">
    <property type="entry name" value="PurM-like_N_sf"/>
</dbReference>
<protein>
    <recommendedName>
        <fullName evidence="12">Selenide, water dikinase SelD</fullName>
    </recommendedName>
</protein>
<dbReference type="CDD" id="cd02195">
    <property type="entry name" value="SelD"/>
    <property type="match status" value="1"/>
</dbReference>
<evidence type="ECO:0000259" key="9">
    <source>
        <dbReference type="Pfam" id="PF00586"/>
    </source>
</evidence>
<evidence type="ECO:0008006" key="12">
    <source>
        <dbReference type="Google" id="ProtNLM"/>
    </source>
</evidence>
<dbReference type="PIRSF" id="PIRSF036407">
    <property type="entry name" value="Selenphspht_syn"/>
    <property type="match status" value="1"/>
</dbReference>
<evidence type="ECO:0000256" key="2">
    <source>
        <dbReference type="ARBA" id="ARBA00022679"/>
    </source>
</evidence>
<keyword evidence="7" id="KW-0460">Magnesium</keyword>
<evidence type="ECO:0000256" key="6">
    <source>
        <dbReference type="ARBA" id="ARBA00022840"/>
    </source>
</evidence>
<dbReference type="NCBIfam" id="TIGR00476">
    <property type="entry name" value="selD"/>
    <property type="match status" value="1"/>
</dbReference>
<dbReference type="Gene3D" id="3.90.650.10">
    <property type="entry name" value="PurM-like C-terminal domain"/>
    <property type="match status" value="1"/>
</dbReference>
<dbReference type="GO" id="GO:0005524">
    <property type="term" value="F:ATP binding"/>
    <property type="evidence" value="ECO:0007669"/>
    <property type="project" value="UniProtKB-KW"/>
</dbReference>
<keyword evidence="3" id="KW-0479">Metal-binding</keyword>
<evidence type="ECO:0000256" key="4">
    <source>
        <dbReference type="ARBA" id="ARBA00022741"/>
    </source>
</evidence>
<dbReference type="GO" id="GO:0016260">
    <property type="term" value="P:selenocysteine biosynthetic process"/>
    <property type="evidence" value="ECO:0007669"/>
    <property type="project" value="InterPro"/>
</dbReference>
<dbReference type="HAMAP" id="MF_00625">
    <property type="entry name" value="SelD"/>
    <property type="match status" value="1"/>
</dbReference>
<proteinExistence type="inferred from homology"/>
<evidence type="ECO:0000256" key="5">
    <source>
        <dbReference type="ARBA" id="ARBA00022777"/>
    </source>
</evidence>
<dbReference type="InterPro" id="IPR010918">
    <property type="entry name" value="PurM-like_C_dom"/>
</dbReference>
<keyword evidence="8" id="KW-0711">Selenium</keyword>
<keyword evidence="5" id="KW-0418">Kinase</keyword>
<keyword evidence="6" id="KW-0067">ATP-binding</keyword>
<accession>A0A381UX78</accession>
<name>A0A381UX78_9ZZZZ</name>
<dbReference type="AlphaFoldDB" id="A0A381UX78"/>
<gene>
    <name evidence="11" type="ORF">METZ01_LOCUS85589</name>
</gene>
<evidence type="ECO:0000313" key="11">
    <source>
        <dbReference type="EMBL" id="SVA32735.1"/>
    </source>
</evidence>
<dbReference type="InterPro" id="IPR023061">
    <property type="entry name" value="SelD_I"/>
</dbReference>
<dbReference type="PANTHER" id="PTHR10256">
    <property type="entry name" value="SELENIDE, WATER DIKINASE"/>
    <property type="match status" value="1"/>
</dbReference>
<evidence type="ECO:0000256" key="7">
    <source>
        <dbReference type="ARBA" id="ARBA00022842"/>
    </source>
</evidence>
<comment type="similarity">
    <text evidence="1">Belongs to the selenophosphate synthase 1 family. Class I subfamily.</text>
</comment>
<dbReference type="Gene3D" id="3.30.1330.10">
    <property type="entry name" value="PurM-like, N-terminal domain"/>
    <property type="match status" value="1"/>
</dbReference>
<evidence type="ECO:0000256" key="3">
    <source>
        <dbReference type="ARBA" id="ARBA00022723"/>
    </source>
</evidence>
<feature type="non-terminal residue" evidence="11">
    <location>
        <position position="1"/>
    </location>
</feature>
<dbReference type="GO" id="GO:0004756">
    <property type="term" value="F:selenide, water dikinase activity"/>
    <property type="evidence" value="ECO:0007669"/>
    <property type="project" value="InterPro"/>
</dbReference>
<dbReference type="SUPFAM" id="SSF55326">
    <property type="entry name" value="PurM N-terminal domain-like"/>
    <property type="match status" value="1"/>
</dbReference>
<keyword evidence="4" id="KW-0547">Nucleotide-binding</keyword>
<keyword evidence="2" id="KW-0808">Transferase</keyword>
<reference evidence="11" key="1">
    <citation type="submission" date="2018-05" db="EMBL/GenBank/DDBJ databases">
        <authorList>
            <person name="Lanie J.A."/>
            <person name="Ng W.-L."/>
            <person name="Kazmierczak K.M."/>
            <person name="Andrzejewski T.M."/>
            <person name="Davidsen T.M."/>
            <person name="Wayne K.J."/>
            <person name="Tettelin H."/>
            <person name="Glass J.I."/>
            <person name="Rusch D."/>
            <person name="Podicherti R."/>
            <person name="Tsui H.-C.T."/>
            <person name="Winkler M.E."/>
        </authorList>
    </citation>
    <scope>NUCLEOTIDE SEQUENCE</scope>
</reference>
<evidence type="ECO:0000259" key="10">
    <source>
        <dbReference type="Pfam" id="PF02769"/>
    </source>
</evidence>
<dbReference type="InterPro" id="IPR016188">
    <property type="entry name" value="PurM-like_N"/>
</dbReference>
<evidence type="ECO:0000256" key="8">
    <source>
        <dbReference type="ARBA" id="ARBA00023266"/>
    </source>
</evidence>
<feature type="domain" description="PurM-like N-terminal" evidence="9">
    <location>
        <begin position="21"/>
        <end position="127"/>
    </location>
</feature>
<dbReference type="NCBIfam" id="NF002098">
    <property type="entry name" value="PRK00943.1"/>
    <property type="match status" value="1"/>
</dbReference>
<dbReference type="Pfam" id="PF00586">
    <property type="entry name" value="AIRS"/>
    <property type="match status" value="1"/>
</dbReference>
<evidence type="ECO:0000256" key="1">
    <source>
        <dbReference type="ARBA" id="ARBA00008026"/>
    </source>
</evidence>
<dbReference type="EMBL" id="UINC01007333">
    <property type="protein sequence ID" value="SVA32735.1"/>
    <property type="molecule type" value="Genomic_DNA"/>
</dbReference>
<sequence>VLRQLPDMSHPDLLVGTSTHDDAAVYRLSKDIAVVMTVDFFPPIVDDPYVFGEIAAANSLSDVYAMGAEPIAALNIVGFPADLDISILTQILKGGANKALEAGIVIAGGHTVADEEPKYGLSVTGLVRPGAQVSNATSQPGDWLVLTKPIGTGIITTAGKQGVAPKSVMDEAISIMASLNKDAAEVMVAVGVNACSDITGFGLIGHLNEMVEGSGTSAEIQLSSIPVIDGTKDLLSNSIVPGGTLRNLESVENAVSWGEGISNDDKLLLCDAQTSGGLLISVPEPKLEPLLKKLSEKKVGATSIVGKIVQPNGKSMINVRV</sequence>